<reference evidence="10 11" key="1">
    <citation type="submission" date="2020-08" db="EMBL/GenBank/DDBJ databases">
        <title>Genomic Encyclopedia of Type Strains, Phase IV (KMG-IV): sequencing the most valuable type-strain genomes for metagenomic binning, comparative biology and taxonomic classification.</title>
        <authorList>
            <person name="Goeker M."/>
        </authorList>
    </citation>
    <scope>NUCLEOTIDE SEQUENCE [LARGE SCALE GENOMIC DNA]</scope>
    <source>
        <strain evidence="10 11">DSM 19979</strain>
    </source>
</reference>
<dbReference type="GO" id="GO:0015528">
    <property type="term" value="F:lactose:proton symporter activity"/>
    <property type="evidence" value="ECO:0007669"/>
    <property type="project" value="TreeGrafter"/>
</dbReference>
<feature type="transmembrane region" description="Helical" evidence="8">
    <location>
        <begin position="156"/>
        <end position="176"/>
    </location>
</feature>
<feature type="transmembrane region" description="Helical" evidence="8">
    <location>
        <begin position="197"/>
        <end position="218"/>
    </location>
</feature>
<feature type="transmembrane region" description="Helical" evidence="8">
    <location>
        <begin position="322"/>
        <end position="339"/>
    </location>
</feature>
<feature type="transmembrane region" description="Helical" evidence="8">
    <location>
        <begin position="258"/>
        <end position="277"/>
    </location>
</feature>
<keyword evidence="6 8" id="KW-1133">Transmembrane helix</keyword>
<evidence type="ECO:0000313" key="10">
    <source>
        <dbReference type="EMBL" id="MBB3896840.1"/>
    </source>
</evidence>
<comment type="subcellular location">
    <subcellularLocation>
        <location evidence="1">Cell inner membrane</location>
        <topology evidence="1">Multi-pass membrane protein</topology>
    </subcellularLocation>
</comment>
<evidence type="ECO:0000256" key="2">
    <source>
        <dbReference type="ARBA" id="ARBA00022448"/>
    </source>
</evidence>
<feature type="transmembrane region" description="Helical" evidence="8">
    <location>
        <begin position="70"/>
        <end position="97"/>
    </location>
</feature>
<keyword evidence="7 8" id="KW-0472">Membrane</keyword>
<dbReference type="GO" id="GO:0005886">
    <property type="term" value="C:plasma membrane"/>
    <property type="evidence" value="ECO:0007669"/>
    <property type="project" value="UniProtKB-SubCell"/>
</dbReference>
<evidence type="ECO:0000256" key="3">
    <source>
        <dbReference type="ARBA" id="ARBA00022475"/>
    </source>
</evidence>
<name>A0A840A9K7_9PROT</name>
<dbReference type="SUPFAM" id="SSF103473">
    <property type="entry name" value="MFS general substrate transporter"/>
    <property type="match status" value="1"/>
</dbReference>
<comment type="caution">
    <text evidence="10">The sequence shown here is derived from an EMBL/GenBank/DDBJ whole genome shotgun (WGS) entry which is preliminary data.</text>
</comment>
<feature type="transmembrane region" description="Helical" evidence="8">
    <location>
        <begin position="345"/>
        <end position="368"/>
    </location>
</feature>
<evidence type="ECO:0000313" key="11">
    <source>
        <dbReference type="Proteomes" id="UP000553193"/>
    </source>
</evidence>
<evidence type="ECO:0000256" key="7">
    <source>
        <dbReference type="ARBA" id="ARBA00023136"/>
    </source>
</evidence>
<keyword evidence="4" id="KW-0997">Cell inner membrane</keyword>
<dbReference type="InterPro" id="IPR024989">
    <property type="entry name" value="MFS_assoc_dom"/>
</dbReference>
<sequence length="371" mass="38137">MNTPRRFALLFGAQFLGFGAMLPFLPAILTDGGLTPEQIGTVLAAGAMVRLVAGPLSGRLADQVADMRRLLALACLLAALAAVGFGLLAGLVLLLAVQLLHSAAAAPIIPLSDSQAAGAVRAGGFDYARVRAWGSITFILGAVAAGQATEWAGARAVAWILAGAMLLTALAALALPPPGPRRATPRGGLWAPLREPLFRRVLLVSALIQASHAAYYGFSTLHWQAAGLSAGFIGVLWGVGVVAEVLLFLRGGRLVDLLGLRALVAIAASAGVLRWGLTAVTADPIALLLLQTLHAATFGVMHLAAMRAMIRLPAELSGRAQTLLSAGVSATMGVVMWLSGQVFAALGGLVFLAMAAMCGAALLALLAWRRD</sequence>
<dbReference type="AlphaFoldDB" id="A0A840A9K7"/>
<dbReference type="PIRSF" id="PIRSF004925">
    <property type="entry name" value="HcaT"/>
    <property type="match status" value="1"/>
</dbReference>
<dbReference type="Proteomes" id="UP000553193">
    <property type="component" value="Unassembled WGS sequence"/>
</dbReference>
<gene>
    <name evidence="10" type="ORF">GGQ83_000266</name>
</gene>
<feature type="transmembrane region" description="Helical" evidence="8">
    <location>
        <begin position="289"/>
        <end position="310"/>
    </location>
</feature>
<proteinExistence type="predicted"/>
<dbReference type="EMBL" id="JACIDJ010000001">
    <property type="protein sequence ID" value="MBB3896840.1"/>
    <property type="molecule type" value="Genomic_DNA"/>
</dbReference>
<dbReference type="NCBIfam" id="NF037955">
    <property type="entry name" value="mfs"/>
    <property type="match status" value="1"/>
</dbReference>
<dbReference type="InterPro" id="IPR026032">
    <property type="entry name" value="HcaT-like"/>
</dbReference>
<evidence type="ECO:0000256" key="6">
    <source>
        <dbReference type="ARBA" id="ARBA00022989"/>
    </source>
</evidence>
<feature type="transmembrane region" description="Helical" evidence="8">
    <location>
        <begin position="7"/>
        <end position="27"/>
    </location>
</feature>
<dbReference type="PANTHER" id="PTHR23522:SF10">
    <property type="entry name" value="3-PHENYLPROPIONIC ACID TRANSPORTER-RELATED"/>
    <property type="match status" value="1"/>
</dbReference>
<keyword evidence="5 8" id="KW-0812">Transmembrane</keyword>
<accession>A0A840A9K7</accession>
<feature type="transmembrane region" description="Helical" evidence="8">
    <location>
        <begin position="39"/>
        <end position="58"/>
    </location>
</feature>
<evidence type="ECO:0000256" key="8">
    <source>
        <dbReference type="SAM" id="Phobius"/>
    </source>
</evidence>
<evidence type="ECO:0000259" key="9">
    <source>
        <dbReference type="Pfam" id="PF12832"/>
    </source>
</evidence>
<dbReference type="RefSeq" id="WP_184381795.1">
    <property type="nucleotide sequence ID" value="NZ_JACIDJ010000001.1"/>
</dbReference>
<protein>
    <submittedName>
        <fullName evidence="10">PPP family 3-phenylpropionic acid transporter</fullName>
    </submittedName>
</protein>
<evidence type="ECO:0000256" key="4">
    <source>
        <dbReference type="ARBA" id="ARBA00022519"/>
    </source>
</evidence>
<keyword evidence="3" id="KW-1003">Cell membrane</keyword>
<feature type="transmembrane region" description="Helical" evidence="8">
    <location>
        <begin position="230"/>
        <end position="249"/>
    </location>
</feature>
<organism evidence="10 11">
    <name type="scientific">Roseococcus suduntuyensis</name>
    <dbReference type="NCBI Taxonomy" id="455361"/>
    <lineage>
        <taxon>Bacteria</taxon>
        <taxon>Pseudomonadati</taxon>
        <taxon>Pseudomonadota</taxon>
        <taxon>Alphaproteobacteria</taxon>
        <taxon>Acetobacterales</taxon>
        <taxon>Roseomonadaceae</taxon>
        <taxon>Roseococcus</taxon>
    </lineage>
</organism>
<keyword evidence="2" id="KW-0813">Transport</keyword>
<dbReference type="Gene3D" id="1.20.1250.20">
    <property type="entry name" value="MFS general substrate transporter like domains"/>
    <property type="match status" value="2"/>
</dbReference>
<feature type="domain" description="Major facilitator superfamily associated" evidence="9">
    <location>
        <begin position="15"/>
        <end position="344"/>
    </location>
</feature>
<dbReference type="Pfam" id="PF12832">
    <property type="entry name" value="MFS_1_like"/>
    <property type="match status" value="1"/>
</dbReference>
<dbReference type="GO" id="GO:0030395">
    <property type="term" value="F:lactose binding"/>
    <property type="evidence" value="ECO:0007669"/>
    <property type="project" value="TreeGrafter"/>
</dbReference>
<keyword evidence="11" id="KW-1185">Reference proteome</keyword>
<evidence type="ECO:0000256" key="5">
    <source>
        <dbReference type="ARBA" id="ARBA00022692"/>
    </source>
</evidence>
<evidence type="ECO:0000256" key="1">
    <source>
        <dbReference type="ARBA" id="ARBA00004429"/>
    </source>
</evidence>
<dbReference type="PANTHER" id="PTHR23522">
    <property type="entry name" value="BLL5896 PROTEIN"/>
    <property type="match status" value="1"/>
</dbReference>
<dbReference type="InterPro" id="IPR036259">
    <property type="entry name" value="MFS_trans_sf"/>
</dbReference>